<keyword evidence="9" id="KW-0066">ATP synthesis</keyword>
<evidence type="ECO:0000256" key="2">
    <source>
        <dbReference type="ARBA" id="ARBA00005699"/>
    </source>
</evidence>
<proteinExistence type="inferred from homology"/>
<evidence type="ECO:0000256" key="8">
    <source>
        <dbReference type="ARBA" id="ARBA00023136"/>
    </source>
</evidence>
<evidence type="ECO:0000256" key="1">
    <source>
        <dbReference type="ARBA" id="ARBA00004325"/>
    </source>
</evidence>
<dbReference type="GO" id="GO:0015986">
    <property type="term" value="P:proton motive force-driven ATP synthesis"/>
    <property type="evidence" value="ECO:0007669"/>
    <property type="project" value="InterPro"/>
</dbReference>
<keyword evidence="5" id="KW-0375">Hydrogen ion transport</keyword>
<evidence type="ECO:0000256" key="5">
    <source>
        <dbReference type="ARBA" id="ARBA00022781"/>
    </source>
</evidence>
<evidence type="ECO:0000256" key="6">
    <source>
        <dbReference type="ARBA" id="ARBA00023065"/>
    </source>
</evidence>
<evidence type="ECO:0000256" key="9">
    <source>
        <dbReference type="ARBA" id="ARBA00023310"/>
    </source>
</evidence>
<comment type="subcellular location">
    <subcellularLocation>
        <location evidence="1">Mitochondrion membrane</location>
    </subcellularLocation>
</comment>
<keyword evidence="11" id="KW-1185">Reference proteome</keyword>
<comment type="similarity">
    <text evidence="2">Belongs to the ATPase g subunit family.</text>
</comment>
<sequence>MLARIQNTATSLVTRTTALVTKTVEKTVYTGKVTSELAKQIYKSEKLQPPSLNEFKAVYKNLYASSLRYIQTPQQAVNCFKATSKNDFLKYGAFGVQLLGFYSVGEVIGRRKLVGYKHYPQTAAAPAAAH</sequence>
<gene>
    <name evidence="10" type="ORF">DAKH74_005820</name>
</gene>
<evidence type="ECO:0000313" key="10">
    <source>
        <dbReference type="EMBL" id="GMM53966.1"/>
    </source>
</evidence>
<dbReference type="GO" id="GO:0045259">
    <property type="term" value="C:proton-transporting ATP synthase complex"/>
    <property type="evidence" value="ECO:0007669"/>
    <property type="project" value="UniProtKB-KW"/>
</dbReference>
<reference evidence="10 11" key="1">
    <citation type="journal article" date="2023" name="Elife">
        <title>Identification of key yeast species and microbe-microbe interactions impacting larval growth of Drosophila in the wild.</title>
        <authorList>
            <person name="Mure A."/>
            <person name="Sugiura Y."/>
            <person name="Maeda R."/>
            <person name="Honda K."/>
            <person name="Sakurai N."/>
            <person name="Takahashi Y."/>
            <person name="Watada M."/>
            <person name="Katoh T."/>
            <person name="Gotoh A."/>
            <person name="Gotoh Y."/>
            <person name="Taniguchi I."/>
            <person name="Nakamura K."/>
            <person name="Hayashi T."/>
            <person name="Katayama T."/>
            <person name="Uemura T."/>
            <person name="Hattori Y."/>
        </authorList>
    </citation>
    <scope>NUCLEOTIDE SEQUENCE [LARGE SCALE GENOMIC DNA]</scope>
    <source>
        <strain evidence="10 11">KH-74</strain>
    </source>
</reference>
<protein>
    <submittedName>
        <fullName evidence="10">F1F0 ATP synthase subunit G</fullName>
    </submittedName>
</protein>
<dbReference type="AlphaFoldDB" id="A0AAV5RTJ7"/>
<name>A0AAV5RTJ7_MAUHU</name>
<evidence type="ECO:0000256" key="4">
    <source>
        <dbReference type="ARBA" id="ARBA00022547"/>
    </source>
</evidence>
<dbReference type="EMBL" id="BTGD01000001">
    <property type="protein sequence ID" value="GMM53966.1"/>
    <property type="molecule type" value="Genomic_DNA"/>
</dbReference>
<dbReference type="Pfam" id="PF04718">
    <property type="entry name" value="ATP-synt_G"/>
    <property type="match status" value="1"/>
</dbReference>
<evidence type="ECO:0000256" key="7">
    <source>
        <dbReference type="ARBA" id="ARBA00023128"/>
    </source>
</evidence>
<keyword evidence="6" id="KW-0406">Ion transport</keyword>
<comment type="caution">
    <text evidence="10">The sequence shown here is derived from an EMBL/GenBank/DDBJ whole genome shotgun (WGS) entry which is preliminary data.</text>
</comment>
<keyword evidence="7" id="KW-0496">Mitochondrion</keyword>
<keyword evidence="3" id="KW-0813">Transport</keyword>
<keyword evidence="8" id="KW-0472">Membrane</keyword>
<organism evidence="10 11">
    <name type="scientific">Maudiozyma humilis</name>
    <name type="common">Sour dough yeast</name>
    <name type="synonym">Kazachstania humilis</name>
    <dbReference type="NCBI Taxonomy" id="51915"/>
    <lineage>
        <taxon>Eukaryota</taxon>
        <taxon>Fungi</taxon>
        <taxon>Dikarya</taxon>
        <taxon>Ascomycota</taxon>
        <taxon>Saccharomycotina</taxon>
        <taxon>Saccharomycetes</taxon>
        <taxon>Saccharomycetales</taxon>
        <taxon>Saccharomycetaceae</taxon>
        <taxon>Maudiozyma</taxon>
    </lineage>
</organism>
<dbReference type="GO" id="GO:0015078">
    <property type="term" value="F:proton transmembrane transporter activity"/>
    <property type="evidence" value="ECO:0007669"/>
    <property type="project" value="InterPro"/>
</dbReference>
<evidence type="ECO:0000313" key="11">
    <source>
        <dbReference type="Proteomes" id="UP001377567"/>
    </source>
</evidence>
<accession>A0AAV5RTJ7</accession>
<dbReference type="InterPro" id="IPR006808">
    <property type="entry name" value="ATP_synth_F0_gsu_mt"/>
</dbReference>
<dbReference type="Proteomes" id="UP001377567">
    <property type="component" value="Unassembled WGS sequence"/>
</dbReference>
<keyword evidence="4" id="KW-0138">CF(0)</keyword>
<evidence type="ECO:0000256" key="3">
    <source>
        <dbReference type="ARBA" id="ARBA00022448"/>
    </source>
</evidence>
<dbReference type="GO" id="GO:0031966">
    <property type="term" value="C:mitochondrial membrane"/>
    <property type="evidence" value="ECO:0007669"/>
    <property type="project" value="UniProtKB-SubCell"/>
</dbReference>